<evidence type="ECO:0000313" key="4">
    <source>
        <dbReference type="Proteomes" id="UP000006242"/>
    </source>
</evidence>
<dbReference type="AlphaFoldDB" id="U2EM51"/>
<dbReference type="STRING" id="1033802.SSPSH_001871"/>
<gene>
    <name evidence="3" type="ORF">SSPSH_001871</name>
</gene>
<evidence type="ECO:0000259" key="2">
    <source>
        <dbReference type="Pfam" id="PF11795"/>
    </source>
</evidence>
<name>U2EM51_9GAMM</name>
<accession>U2EM51</accession>
<sequence>MNWTSPADLKQQLDKYWRRGDILRARLDGDALFPVTLRLRKPSARDLTERFADVADWVRTLREGAKDSKGFGYTVHWRQRRHRVQGANDLPDVITVDTEDDALRWLGHRDDAARFTRLAERTLTPFPALRDWLRQRPLRALEHAPHWDDLLAVLAWFQAHPRPGVYLRELDIPGIHTKFIETHRGLLAELLDAVLPAGAIDTGATGVRGFNRRYGLRDKPPRLRLRLLDERLAIQGLTDLALPVAQLARLDVGANTVFITENEINGLAFPAFPNALVIFGLGYRVEALRRLPWLADKRLYYWGDIDTHGFAILNRFRRAFPHARSLLMDQATLEAHRPVWGQEAADKRFTGLLDHLTEDEAALFQALRDDHRAPALRLEQEHIAQRWLLEALAHIDDLYER</sequence>
<reference evidence="3 4" key="1">
    <citation type="journal article" date="2011" name="J. Bacteriol.">
        <title>Genome sequence of Salinisphaera shabanensis, a gammaproteobacterium from the harsh, variable environment of the brine-seawater interface of the Shaban Deep in the Red Sea.</title>
        <authorList>
            <person name="Antunes A."/>
            <person name="Alam I."/>
            <person name="Bajic V.B."/>
            <person name="Stingl U."/>
        </authorList>
    </citation>
    <scope>NUCLEOTIDE SEQUENCE [LARGE SCALE GENOMIC DNA]</scope>
    <source>
        <strain evidence="3 4">E1L3A</strain>
    </source>
</reference>
<dbReference type="InterPro" id="IPR024534">
    <property type="entry name" value="JetD_C"/>
</dbReference>
<keyword evidence="4" id="KW-1185">Reference proteome</keyword>
<dbReference type="InterPro" id="IPR024537">
    <property type="entry name" value="DUF3322"/>
</dbReference>
<feature type="domain" description="Wadjet protein JetD C-terminal" evidence="1">
    <location>
        <begin position="215"/>
        <end position="392"/>
    </location>
</feature>
<dbReference type="PIRSF" id="PIRSF028408">
    <property type="entry name" value="UCP028408"/>
    <property type="match status" value="1"/>
</dbReference>
<reference evidence="3 4" key="2">
    <citation type="journal article" date="2013" name="PLoS ONE">
        <title>INDIGO - INtegrated Data Warehouse of MIcrobial GenOmes with Examples from the Red Sea Extremophiles.</title>
        <authorList>
            <person name="Alam I."/>
            <person name="Antunes A."/>
            <person name="Kamau A.A."/>
            <person name="Ba Alawi W."/>
            <person name="Kalkatawi M."/>
            <person name="Stingl U."/>
            <person name="Bajic V.B."/>
        </authorList>
    </citation>
    <scope>NUCLEOTIDE SEQUENCE [LARGE SCALE GENOMIC DNA]</scope>
    <source>
        <strain evidence="3 4">E1L3A</strain>
    </source>
</reference>
<evidence type="ECO:0000259" key="1">
    <source>
        <dbReference type="Pfam" id="PF09983"/>
    </source>
</evidence>
<protein>
    <submittedName>
        <fullName evidence="3">Cytoplasmic protein</fullName>
    </submittedName>
</protein>
<dbReference type="OrthoDB" id="322908at2"/>
<evidence type="ECO:0000313" key="3">
    <source>
        <dbReference type="EMBL" id="ERJ19262.1"/>
    </source>
</evidence>
<dbReference type="Pfam" id="PF11795">
    <property type="entry name" value="DUF3322"/>
    <property type="match status" value="1"/>
</dbReference>
<dbReference type="InterPro" id="IPR014544">
    <property type="entry name" value="UCP028408"/>
</dbReference>
<dbReference type="RefSeq" id="WP_006914860.1">
    <property type="nucleotide sequence ID" value="NZ_AFNV02000011.1"/>
</dbReference>
<proteinExistence type="predicted"/>
<dbReference type="Proteomes" id="UP000006242">
    <property type="component" value="Unassembled WGS sequence"/>
</dbReference>
<organism evidence="3 4">
    <name type="scientific">Salinisphaera shabanensis E1L3A</name>
    <dbReference type="NCBI Taxonomy" id="1033802"/>
    <lineage>
        <taxon>Bacteria</taxon>
        <taxon>Pseudomonadati</taxon>
        <taxon>Pseudomonadota</taxon>
        <taxon>Gammaproteobacteria</taxon>
        <taxon>Salinisphaerales</taxon>
        <taxon>Salinisphaeraceae</taxon>
        <taxon>Salinisphaera</taxon>
    </lineage>
</organism>
<dbReference type="EMBL" id="AFNV02000011">
    <property type="protein sequence ID" value="ERJ19262.1"/>
    <property type="molecule type" value="Genomic_DNA"/>
</dbReference>
<dbReference type="Pfam" id="PF09983">
    <property type="entry name" value="JetD_C"/>
    <property type="match status" value="1"/>
</dbReference>
<dbReference type="eggNOG" id="COG4924">
    <property type="taxonomic scope" value="Bacteria"/>
</dbReference>
<comment type="caution">
    <text evidence="3">The sequence shown here is derived from an EMBL/GenBank/DDBJ whole genome shotgun (WGS) entry which is preliminary data.</text>
</comment>
<feature type="domain" description="DUF3322" evidence="2">
    <location>
        <begin position="6"/>
        <end position="192"/>
    </location>
</feature>